<dbReference type="PANTHER" id="PTHR34693">
    <property type="entry name" value="PROTEIN PAR32"/>
    <property type="match status" value="1"/>
</dbReference>
<feature type="compositionally biased region" description="Basic and acidic residues" evidence="1">
    <location>
        <begin position="17"/>
        <end position="30"/>
    </location>
</feature>
<protein>
    <recommendedName>
        <fullName evidence="3">FR47-like domain-containing protein</fullName>
    </recommendedName>
</protein>
<dbReference type="Proteomes" id="UP000011086">
    <property type="component" value="Unassembled WGS sequence"/>
</dbReference>
<dbReference type="EMBL" id="JH792927">
    <property type="protein sequence ID" value="ELQ43258.1"/>
    <property type="molecule type" value="Genomic_DNA"/>
</dbReference>
<evidence type="ECO:0000256" key="1">
    <source>
        <dbReference type="SAM" id="MobiDB-lite"/>
    </source>
</evidence>
<dbReference type="SUPFAM" id="SSF55729">
    <property type="entry name" value="Acyl-CoA N-acyltransferases (Nat)"/>
    <property type="match status" value="1"/>
</dbReference>
<dbReference type="InterPro" id="IPR016181">
    <property type="entry name" value="Acyl_CoA_acyltransferase"/>
</dbReference>
<accession>A0AA97P760</accession>
<organism evidence="2">
    <name type="scientific">Pyricularia oryzae (strain Y34)</name>
    <name type="common">Rice blast fungus</name>
    <name type="synonym">Magnaporthe oryzae</name>
    <dbReference type="NCBI Taxonomy" id="1143189"/>
    <lineage>
        <taxon>Eukaryota</taxon>
        <taxon>Fungi</taxon>
        <taxon>Dikarya</taxon>
        <taxon>Ascomycota</taxon>
        <taxon>Pezizomycotina</taxon>
        <taxon>Sordariomycetes</taxon>
        <taxon>Sordariomycetidae</taxon>
        <taxon>Magnaporthales</taxon>
        <taxon>Pyriculariaceae</taxon>
        <taxon>Pyricularia</taxon>
    </lineage>
</organism>
<evidence type="ECO:0008006" key="3">
    <source>
        <dbReference type="Google" id="ProtNLM"/>
    </source>
</evidence>
<proteinExistence type="predicted"/>
<dbReference type="Pfam" id="PF12223">
    <property type="entry name" value="DUF3602"/>
    <property type="match status" value="1"/>
</dbReference>
<reference evidence="2" key="1">
    <citation type="journal article" date="2012" name="PLoS Genet.">
        <title>Comparative analysis of the genomes of two field isolates of the rice blast fungus Magnaporthe oryzae.</title>
        <authorList>
            <person name="Xue M."/>
            <person name="Yang J."/>
            <person name="Li Z."/>
            <person name="Hu S."/>
            <person name="Yao N."/>
            <person name="Dean R.A."/>
            <person name="Zhao W."/>
            <person name="Shen M."/>
            <person name="Zhang H."/>
            <person name="Li C."/>
            <person name="Liu L."/>
            <person name="Cao L."/>
            <person name="Xu X."/>
            <person name="Xing Y."/>
            <person name="Hsiang T."/>
            <person name="Zhang Z."/>
            <person name="Xu J.R."/>
            <person name="Peng Y.L."/>
        </authorList>
    </citation>
    <scope>NUCLEOTIDE SEQUENCE</scope>
    <source>
        <strain evidence="2">Y34</strain>
    </source>
</reference>
<dbReference type="AlphaFoldDB" id="A0AA97P760"/>
<dbReference type="InterPro" id="IPR053203">
    <property type="entry name" value="Cisplatin_resist-associated"/>
</dbReference>
<feature type="compositionally biased region" description="Basic and acidic residues" evidence="1">
    <location>
        <begin position="102"/>
        <end position="111"/>
    </location>
</feature>
<feature type="region of interest" description="Disordered" evidence="1">
    <location>
        <begin position="1"/>
        <end position="124"/>
    </location>
</feature>
<dbReference type="InterPro" id="IPR022024">
    <property type="entry name" value="DUF3602"/>
</dbReference>
<evidence type="ECO:0000313" key="2">
    <source>
        <dbReference type="EMBL" id="ELQ43258.1"/>
    </source>
</evidence>
<dbReference type="Gene3D" id="3.40.630.30">
    <property type="match status" value="1"/>
</dbReference>
<sequence>MSAFTSSGRGGAGNIVDKTKSPRIEPKDLETPTLKTSVVTTGRGGTGNMAKNVDPAETRAMQDVSPVPRQELSGGTHIGRGGTGNVFKPKPEDEEMGNVQHNAEKPQEGGGKEPQQAAQGDAVGFEEQDKADNQGLAAKGKQWLFGKNDAGCPTTYRQMELHDKKRPAGDAATVLDVTEAVASGEHLAILQSHLPYSFPVLRRLQFSRAAGGSSSTAKVLLVTSGDSPHLAVAYVDVHKAPETQMWIYSSLEDSCGRGGQDPPEISLPSSEVDVCLEQVLSILKRAGEVLRESGPGLGAVGVDGVARTGGIMVGTLHEALRLLLLDKGVTMSYSNPHYKWLFRVEDLPMGLASPLTDDMAWDTIRREDVPLIKRRTNIPKTEYASSQGSRNMCSTALRPFIGSNVPFRSTLLTLPSLGIRLKDSDILIAWSFLGVDGSLSTLHCEEPYRGRGIAKAMATKLITAHNGGFGSDGWCSADVHVDNRQSAGVCRSIGGKMGWRVSW</sequence>
<dbReference type="PANTHER" id="PTHR34693:SF1">
    <property type="entry name" value="PROTEIN PAR32"/>
    <property type="match status" value="1"/>
</dbReference>
<name>A0AA97P760_PYRO3</name>
<gene>
    <name evidence="2" type="ORF">OOU_Y34scaffold00162g27</name>
</gene>